<dbReference type="PROSITE" id="PS50111">
    <property type="entry name" value="CHEMOTAXIS_TRANSDUC_2"/>
    <property type="match status" value="1"/>
</dbReference>
<dbReference type="InterPro" id="IPR004090">
    <property type="entry name" value="Chemotax_Me-accpt_rcpt"/>
</dbReference>
<name>A0A162LVB7_9PROT</name>
<dbReference type="InterPro" id="IPR009050">
    <property type="entry name" value="Globin-like_sf"/>
</dbReference>
<dbReference type="GO" id="GO:0016020">
    <property type="term" value="C:membrane"/>
    <property type="evidence" value="ECO:0007669"/>
    <property type="project" value="InterPro"/>
</dbReference>
<dbReference type="RefSeq" id="WP_062761628.1">
    <property type="nucleotide sequence ID" value="NZ_CP121045.1"/>
</dbReference>
<evidence type="ECO:0000313" key="6">
    <source>
        <dbReference type="Proteomes" id="UP000075787"/>
    </source>
</evidence>
<dbReference type="GO" id="GO:0006935">
    <property type="term" value="P:chemotaxis"/>
    <property type="evidence" value="ECO:0007669"/>
    <property type="project" value="InterPro"/>
</dbReference>
<feature type="domain" description="Methyl-accepting transducer" evidence="4">
    <location>
        <begin position="194"/>
        <end position="430"/>
    </location>
</feature>
<dbReference type="EMBL" id="LPZR01000028">
    <property type="protein sequence ID" value="KYO57325.1"/>
    <property type="molecule type" value="Genomic_DNA"/>
</dbReference>
<dbReference type="GeneID" id="97243514"/>
<sequence>MSLQTLDADQRRRCAAFDLTDDDLNALAAYRARVQQRLPALLDALHARFAPWPEIQAALKDPEVHAIRLAHWIRAAGGQIDNGFAASARSLASAFYDHGVPGYAVAICHSTVSRAIIEDMSAAGTGGGLFGHNRRRSNDAAFASALSKVAWLDLELLLETYAEAEASKRAQVIEGLAGSFDRQMGRVVSAMGQAAQDADAASRRMAETAVRALDDASKAADIARESAGNVQAVASATEELAASVAEVGSRVAQSAGMATRAVEDARRTDAVVRTLAETTQRIDEVVTLISSIAQQTNLLALNATIEAARAGEAGKGFAVVAGEVKTLANQTATATDDIGRQIAQVQQATRDAVEAISAITSGIGEIDAISTSVAAAVEEQVATTREIARAVADAAQGNHRVSELMDGLQAGSGTSRAAAGEVNTAMAMLTDQSHHLRQAVDAFLDEVRKAS</sequence>
<dbReference type="GO" id="GO:0007165">
    <property type="term" value="P:signal transduction"/>
    <property type="evidence" value="ECO:0007669"/>
    <property type="project" value="UniProtKB-KW"/>
</dbReference>
<proteinExistence type="inferred from homology"/>
<dbReference type="Proteomes" id="UP000075787">
    <property type="component" value="Unassembled WGS sequence"/>
</dbReference>
<protein>
    <submittedName>
        <fullName evidence="5">Chemotaxis protein</fullName>
    </submittedName>
</protein>
<organism evidence="5 6">
    <name type="scientific">Tistrella mobilis</name>
    <dbReference type="NCBI Taxonomy" id="171437"/>
    <lineage>
        <taxon>Bacteria</taxon>
        <taxon>Pseudomonadati</taxon>
        <taxon>Pseudomonadota</taxon>
        <taxon>Alphaproteobacteria</taxon>
        <taxon>Geminicoccales</taxon>
        <taxon>Geminicoccaceae</taxon>
        <taxon>Tistrella</taxon>
    </lineage>
</organism>
<comment type="similarity">
    <text evidence="2">Belongs to the methyl-accepting chemotaxis (MCP) protein family.</text>
</comment>
<dbReference type="GO" id="GO:0020037">
    <property type="term" value="F:heme binding"/>
    <property type="evidence" value="ECO:0007669"/>
    <property type="project" value="InterPro"/>
</dbReference>
<dbReference type="PANTHER" id="PTHR32089:SF112">
    <property type="entry name" value="LYSOZYME-LIKE PROTEIN-RELATED"/>
    <property type="match status" value="1"/>
</dbReference>
<accession>A0A162LVB7</accession>
<comment type="caution">
    <text evidence="5">The sequence shown here is derived from an EMBL/GenBank/DDBJ whole genome shotgun (WGS) entry which is preliminary data.</text>
</comment>
<dbReference type="Pfam" id="PF11563">
    <property type="entry name" value="Protoglobin"/>
    <property type="match status" value="1"/>
</dbReference>
<dbReference type="AlphaFoldDB" id="A0A162LVB7"/>
<dbReference type="Pfam" id="PF00015">
    <property type="entry name" value="MCPsignal"/>
    <property type="match status" value="1"/>
</dbReference>
<dbReference type="GO" id="GO:0019825">
    <property type="term" value="F:oxygen binding"/>
    <property type="evidence" value="ECO:0007669"/>
    <property type="project" value="InterPro"/>
</dbReference>
<evidence type="ECO:0000256" key="1">
    <source>
        <dbReference type="ARBA" id="ARBA00023224"/>
    </source>
</evidence>
<gene>
    <name evidence="5" type="ORF">AUP44_20680</name>
</gene>
<evidence type="ECO:0000256" key="3">
    <source>
        <dbReference type="PROSITE-ProRule" id="PRU00284"/>
    </source>
</evidence>
<reference evidence="5 6" key="1">
    <citation type="submission" date="2015-12" db="EMBL/GenBank/DDBJ databases">
        <title>Genome sequence of Tistrella mobilis MCCC 1A02139.</title>
        <authorList>
            <person name="Lu L."/>
            <person name="Lai Q."/>
            <person name="Shao Z."/>
            <person name="Qian P."/>
        </authorList>
    </citation>
    <scope>NUCLEOTIDE SEQUENCE [LARGE SCALE GENOMIC DNA]</scope>
    <source>
        <strain evidence="5 6">MCCC 1A02139</strain>
    </source>
</reference>
<dbReference type="Gene3D" id="1.10.490.10">
    <property type="entry name" value="Globins"/>
    <property type="match status" value="1"/>
</dbReference>
<evidence type="ECO:0000313" key="5">
    <source>
        <dbReference type="EMBL" id="KYO57325.1"/>
    </source>
</evidence>
<dbReference type="SMART" id="SM00283">
    <property type="entry name" value="MA"/>
    <property type="match status" value="1"/>
</dbReference>
<dbReference type="GO" id="GO:0004888">
    <property type="term" value="F:transmembrane signaling receptor activity"/>
    <property type="evidence" value="ECO:0007669"/>
    <property type="project" value="InterPro"/>
</dbReference>
<dbReference type="Gene3D" id="1.10.287.950">
    <property type="entry name" value="Methyl-accepting chemotaxis protein"/>
    <property type="match status" value="1"/>
</dbReference>
<dbReference type="OrthoDB" id="266313at2"/>
<dbReference type="InterPro" id="IPR012292">
    <property type="entry name" value="Globin/Proto"/>
</dbReference>
<dbReference type="SUPFAM" id="SSF58104">
    <property type="entry name" value="Methyl-accepting chemotaxis protein (MCP) signaling domain"/>
    <property type="match status" value="1"/>
</dbReference>
<dbReference type="InterPro" id="IPR004089">
    <property type="entry name" value="MCPsignal_dom"/>
</dbReference>
<dbReference type="CDD" id="cd01068">
    <property type="entry name" value="globin_sensor"/>
    <property type="match status" value="1"/>
</dbReference>
<evidence type="ECO:0000256" key="2">
    <source>
        <dbReference type="ARBA" id="ARBA00029447"/>
    </source>
</evidence>
<evidence type="ECO:0000259" key="4">
    <source>
        <dbReference type="PROSITE" id="PS50111"/>
    </source>
</evidence>
<dbReference type="SUPFAM" id="SSF46458">
    <property type="entry name" value="Globin-like"/>
    <property type="match status" value="1"/>
</dbReference>
<keyword evidence="1 3" id="KW-0807">Transducer</keyword>
<dbReference type="PRINTS" id="PR00260">
    <property type="entry name" value="CHEMTRNSDUCR"/>
</dbReference>
<dbReference type="InterPro" id="IPR044398">
    <property type="entry name" value="Globin-sensor_dom"/>
</dbReference>
<dbReference type="InterPro" id="IPR039379">
    <property type="entry name" value="Protoglobin_sensor_dom"/>
</dbReference>
<dbReference type="PANTHER" id="PTHR32089">
    <property type="entry name" value="METHYL-ACCEPTING CHEMOTAXIS PROTEIN MCPB"/>
    <property type="match status" value="1"/>
</dbReference>